<feature type="chain" id="PRO_5007602155" evidence="2">
    <location>
        <begin position="29"/>
        <end position="332"/>
    </location>
</feature>
<sequence>MHLGRCAMGLIRNTAAALLGIAMMPALAQAETKWDLPNSLSPNNFLTGVTEEFAADVKESTGGKLVITVHPGGSLFRQNQIKRAVQTGQVQMGDILLSSYSNEDPIFGVDSLPFLTSSYKDAWKLYQASKPALQKRMAEAGAMVVYAGPLPPQALYAKDPITKAADAKGLKWRAYSPLTSRLAELLGAQPVTIMSSELSQAMATGAVHAFITSSGTGYDTKVFEHFKYVYDTEAWVPKNLMLMNKAAFDALDKPTQDALLAAADRAEKKAWKISEEKHAWYIKELAANGMTVAPPSPQLKGELVAIGKQMTEEWLKTAGPDGKAILDAYAKQ</sequence>
<dbReference type="Pfam" id="PF03480">
    <property type="entry name" value="DctP"/>
    <property type="match status" value="1"/>
</dbReference>
<keyword evidence="1 2" id="KW-0732">Signal</keyword>
<evidence type="ECO:0000313" key="4">
    <source>
        <dbReference type="Proteomes" id="UP000076400"/>
    </source>
</evidence>
<accession>A0A154W1V0</accession>
<evidence type="ECO:0000256" key="2">
    <source>
        <dbReference type="SAM" id="SignalP"/>
    </source>
</evidence>
<gene>
    <name evidence="3" type="ORF">AUP43_10150</name>
</gene>
<proteinExistence type="predicted"/>
<dbReference type="InterPro" id="IPR038404">
    <property type="entry name" value="TRAP_DctP_sf"/>
</dbReference>
<protein>
    <submittedName>
        <fullName evidence="3">C4-dicarboxylate ABC transporter substrate-binding protein</fullName>
    </submittedName>
</protein>
<dbReference type="EMBL" id="LPXN01000115">
    <property type="protein sequence ID" value="KZD07525.1"/>
    <property type="molecule type" value="Genomic_DNA"/>
</dbReference>
<organism evidence="3 4">
    <name type="scientific">Oceanibaculum pacificum</name>
    <dbReference type="NCBI Taxonomy" id="580166"/>
    <lineage>
        <taxon>Bacteria</taxon>
        <taxon>Pseudomonadati</taxon>
        <taxon>Pseudomonadota</taxon>
        <taxon>Alphaproteobacteria</taxon>
        <taxon>Rhodospirillales</taxon>
        <taxon>Oceanibaculaceae</taxon>
        <taxon>Oceanibaculum</taxon>
    </lineage>
</organism>
<dbReference type="PANTHER" id="PTHR33376:SF4">
    <property type="entry name" value="SIALIC ACID-BINDING PERIPLASMIC PROTEIN SIAP"/>
    <property type="match status" value="1"/>
</dbReference>
<dbReference type="GO" id="GO:0055085">
    <property type="term" value="P:transmembrane transport"/>
    <property type="evidence" value="ECO:0007669"/>
    <property type="project" value="InterPro"/>
</dbReference>
<comment type="caution">
    <text evidence="3">The sequence shown here is derived from an EMBL/GenBank/DDBJ whole genome shotgun (WGS) entry which is preliminary data.</text>
</comment>
<dbReference type="CDD" id="cd13602">
    <property type="entry name" value="PBP2_TRAP_BpDctp6_7"/>
    <property type="match status" value="1"/>
</dbReference>
<feature type="signal peptide" evidence="2">
    <location>
        <begin position="1"/>
        <end position="28"/>
    </location>
</feature>
<evidence type="ECO:0000256" key="1">
    <source>
        <dbReference type="ARBA" id="ARBA00022729"/>
    </source>
</evidence>
<name>A0A154W1V0_9PROT</name>
<dbReference type="AlphaFoldDB" id="A0A154W1V0"/>
<keyword evidence="4" id="KW-1185">Reference proteome</keyword>
<dbReference type="InterPro" id="IPR018389">
    <property type="entry name" value="DctP_fam"/>
</dbReference>
<evidence type="ECO:0000313" key="3">
    <source>
        <dbReference type="EMBL" id="KZD07525.1"/>
    </source>
</evidence>
<dbReference type="Proteomes" id="UP000076400">
    <property type="component" value="Unassembled WGS sequence"/>
</dbReference>
<dbReference type="Gene3D" id="3.40.190.170">
    <property type="entry name" value="Bacterial extracellular solute-binding protein, family 7"/>
    <property type="match status" value="1"/>
</dbReference>
<reference evidence="3 4" key="1">
    <citation type="submission" date="2015-12" db="EMBL/GenBank/DDBJ databases">
        <title>Genome sequence of Oceanibaculum pacificum MCCC 1A02656.</title>
        <authorList>
            <person name="Lu L."/>
            <person name="Lai Q."/>
            <person name="Shao Z."/>
            <person name="Qian P."/>
        </authorList>
    </citation>
    <scope>NUCLEOTIDE SEQUENCE [LARGE SCALE GENOMIC DNA]</scope>
    <source>
        <strain evidence="3 4">MCCC 1A02656</strain>
    </source>
</reference>
<dbReference type="PANTHER" id="PTHR33376">
    <property type="match status" value="1"/>
</dbReference>
<dbReference type="NCBIfam" id="NF037995">
    <property type="entry name" value="TRAP_S1"/>
    <property type="match status" value="1"/>
</dbReference>
<dbReference type="STRING" id="580166.AUP43_10150"/>